<organism evidence="1 2">
    <name type="scientific">Phreatobacter stygius</name>
    <dbReference type="NCBI Taxonomy" id="1940610"/>
    <lineage>
        <taxon>Bacteria</taxon>
        <taxon>Pseudomonadati</taxon>
        <taxon>Pseudomonadota</taxon>
        <taxon>Alphaproteobacteria</taxon>
        <taxon>Hyphomicrobiales</taxon>
        <taxon>Phreatobacteraceae</taxon>
        <taxon>Phreatobacter</taxon>
    </lineage>
</organism>
<accession>A0A4D7B3L9</accession>
<reference evidence="1 2" key="1">
    <citation type="submission" date="2019-04" db="EMBL/GenBank/DDBJ databases">
        <title>Phreatobacter aquaticus sp. nov.</title>
        <authorList>
            <person name="Choi A."/>
        </authorList>
    </citation>
    <scope>NUCLEOTIDE SEQUENCE [LARGE SCALE GENOMIC DNA]</scope>
    <source>
        <strain evidence="1 2">KCTC 52518</strain>
    </source>
</reference>
<protein>
    <submittedName>
        <fullName evidence="1">DUF1320 domain-containing protein</fullName>
    </submittedName>
</protein>
<dbReference type="Proteomes" id="UP000298781">
    <property type="component" value="Chromosome"/>
</dbReference>
<proteinExistence type="predicted"/>
<dbReference type="AlphaFoldDB" id="A0A4D7B3L9"/>
<dbReference type="OrthoDB" id="9812088at2"/>
<sequence length="153" mass="16658">MMFLTVEDMVATFGEEEMLQLAGTGPRDMRSLDRPKVEEAITHAVTMVQGYVRSRWPAVVPGGTPMLQGYAADIARWRLRGRGGQQTAMNETVQKRYDEAIRTLRDIAAGKLTLDLDPATAAVTGAADAANQLRVTGRMPDARTPGLLAGFRP</sequence>
<name>A0A4D7B3L9_9HYPH</name>
<dbReference type="EMBL" id="CP039690">
    <property type="protein sequence ID" value="QCI65633.1"/>
    <property type="molecule type" value="Genomic_DNA"/>
</dbReference>
<keyword evidence="2" id="KW-1185">Reference proteome</keyword>
<evidence type="ECO:0000313" key="2">
    <source>
        <dbReference type="Proteomes" id="UP000298781"/>
    </source>
</evidence>
<dbReference type="Pfam" id="PF07030">
    <property type="entry name" value="Phage_Mu_Gp36"/>
    <property type="match status" value="1"/>
</dbReference>
<dbReference type="InterPro" id="IPR009752">
    <property type="entry name" value="Phage_Mu_GpJ"/>
</dbReference>
<dbReference type="RefSeq" id="WP_136961079.1">
    <property type="nucleotide sequence ID" value="NZ_CP039690.1"/>
</dbReference>
<gene>
    <name evidence="1" type="ORF">E8M01_16315</name>
</gene>
<dbReference type="KEGG" id="pstg:E8M01_16315"/>
<evidence type="ECO:0000313" key="1">
    <source>
        <dbReference type="EMBL" id="QCI65633.1"/>
    </source>
</evidence>